<accession>A0A6J0PLE7</accession>
<keyword evidence="3" id="KW-0203">Cytokinin biosynthesis</keyword>
<protein>
    <submittedName>
        <fullName evidence="9">Protein PFC0760c</fullName>
    </submittedName>
</protein>
<dbReference type="GeneID" id="105050923"/>
<dbReference type="KEGG" id="egu:105050923"/>
<name>A0A6J0PLE7_ELAGV</name>
<dbReference type="GO" id="GO:0009691">
    <property type="term" value="P:cytokinin biosynthetic process"/>
    <property type="evidence" value="ECO:0007669"/>
    <property type="project" value="UniProtKB-KW"/>
</dbReference>
<evidence type="ECO:0000256" key="7">
    <source>
        <dbReference type="SAM" id="MobiDB-lite"/>
    </source>
</evidence>
<keyword evidence="5" id="KW-0539">Nucleus</keyword>
<keyword evidence="4" id="KW-0932">Cytokinin signaling pathway</keyword>
<evidence type="ECO:0000256" key="5">
    <source>
        <dbReference type="ARBA" id="ARBA00023242"/>
    </source>
</evidence>
<dbReference type="GO" id="GO:0005737">
    <property type="term" value="C:cytoplasm"/>
    <property type="evidence" value="ECO:0007669"/>
    <property type="project" value="UniProtKB-SubCell"/>
</dbReference>
<dbReference type="InParanoid" id="A0A6J0PLE7"/>
<feature type="region of interest" description="Disordered" evidence="7">
    <location>
        <begin position="129"/>
        <end position="158"/>
    </location>
</feature>
<feature type="compositionally biased region" description="Acidic residues" evidence="7">
    <location>
        <begin position="33"/>
        <end position="47"/>
    </location>
</feature>
<evidence type="ECO:0000313" key="8">
    <source>
        <dbReference type="Proteomes" id="UP000504607"/>
    </source>
</evidence>
<gene>
    <name evidence="9" type="primary">LOC105050923</name>
</gene>
<evidence type="ECO:0000256" key="4">
    <source>
        <dbReference type="ARBA" id="ARBA00022864"/>
    </source>
</evidence>
<feature type="region of interest" description="Disordered" evidence="7">
    <location>
        <begin position="1"/>
        <end position="109"/>
    </location>
</feature>
<feature type="compositionally biased region" description="Acidic residues" evidence="7">
    <location>
        <begin position="55"/>
        <end position="66"/>
    </location>
</feature>
<comment type="subcellular location">
    <subcellularLocation>
        <location evidence="1">Cytoplasm</location>
    </subcellularLocation>
</comment>
<evidence type="ECO:0000313" key="9">
    <source>
        <dbReference type="RefSeq" id="XP_019707846.1"/>
    </source>
</evidence>
<evidence type="ECO:0000256" key="2">
    <source>
        <dbReference type="ARBA" id="ARBA00022490"/>
    </source>
</evidence>
<dbReference type="AlphaFoldDB" id="A0A6J0PLE7"/>
<dbReference type="PANTHER" id="PTHR33347">
    <property type="entry name" value="OSJNBA0091C07.3 PROTEIN"/>
    <property type="match status" value="1"/>
</dbReference>
<keyword evidence="2" id="KW-0963">Cytoplasm</keyword>
<dbReference type="FunCoup" id="A0A6J0PLE7">
    <property type="interactions" value="2603"/>
</dbReference>
<dbReference type="InterPro" id="IPR044670">
    <property type="entry name" value="SOFL"/>
</dbReference>
<dbReference type="RefSeq" id="XP_019707846.1">
    <property type="nucleotide sequence ID" value="XM_019852287.2"/>
</dbReference>
<dbReference type="OrthoDB" id="782539at2759"/>
<feature type="compositionally biased region" description="Acidic residues" evidence="7">
    <location>
        <begin position="98"/>
        <end position="109"/>
    </location>
</feature>
<dbReference type="Proteomes" id="UP000504607">
    <property type="component" value="Chromosome 8"/>
</dbReference>
<proteinExistence type="inferred from homology"/>
<evidence type="ECO:0000256" key="3">
    <source>
        <dbReference type="ARBA" id="ARBA00022712"/>
    </source>
</evidence>
<dbReference type="GO" id="GO:0009736">
    <property type="term" value="P:cytokinin-activated signaling pathway"/>
    <property type="evidence" value="ECO:0007669"/>
    <property type="project" value="UniProtKB-KW"/>
</dbReference>
<organism evidence="8 9">
    <name type="scientific">Elaeis guineensis var. tenera</name>
    <name type="common">Oil palm</name>
    <dbReference type="NCBI Taxonomy" id="51953"/>
    <lineage>
        <taxon>Eukaryota</taxon>
        <taxon>Viridiplantae</taxon>
        <taxon>Streptophyta</taxon>
        <taxon>Embryophyta</taxon>
        <taxon>Tracheophyta</taxon>
        <taxon>Spermatophyta</taxon>
        <taxon>Magnoliopsida</taxon>
        <taxon>Liliopsida</taxon>
        <taxon>Arecaceae</taxon>
        <taxon>Arecoideae</taxon>
        <taxon>Cocoseae</taxon>
        <taxon>Elaeidinae</taxon>
        <taxon>Elaeis</taxon>
    </lineage>
</organism>
<sequence>MESSPLIMEAEECSSSESGWTMYLASPMHDGGDGDIEVQANDEEADDANDHNSNESDDGSEGEDNDSMASDASSGPIQHKHGDAKCDQSSLTYHLDHDDDEHGLEEDESNQYYLSYSCKKFCELNKMRSGRRVGVSEKEDSATSLFNTSSKVRKASGK</sequence>
<comment type="similarity">
    <text evidence="6">Belongs to the SOFL plant protein family.</text>
</comment>
<keyword evidence="8" id="KW-1185">Reference proteome</keyword>
<evidence type="ECO:0000256" key="1">
    <source>
        <dbReference type="ARBA" id="ARBA00004496"/>
    </source>
</evidence>
<dbReference type="PANTHER" id="PTHR33347:SF31">
    <property type="entry name" value="PROTEIN SOB FIVE-LIKE 1"/>
    <property type="match status" value="1"/>
</dbReference>
<reference evidence="9" key="1">
    <citation type="submission" date="2025-08" db="UniProtKB">
        <authorList>
            <consortium name="RefSeq"/>
        </authorList>
    </citation>
    <scope>IDENTIFICATION</scope>
</reference>
<evidence type="ECO:0000256" key="6">
    <source>
        <dbReference type="ARBA" id="ARBA00024199"/>
    </source>
</evidence>